<reference evidence="2" key="1">
    <citation type="submission" date="2020-11" db="EMBL/GenBank/DDBJ databases">
        <authorList>
            <person name="Tran Van P."/>
        </authorList>
    </citation>
    <scope>NUCLEOTIDE SEQUENCE</scope>
</reference>
<gene>
    <name evidence="2" type="ORF">NMOB1V02_LOCUS4671</name>
</gene>
<name>A0A7R9BKC4_9CRUS</name>
<dbReference type="EMBL" id="CAJPEX010000749">
    <property type="protein sequence ID" value="CAG0917079.1"/>
    <property type="molecule type" value="Genomic_DNA"/>
</dbReference>
<dbReference type="CDD" id="cd00267">
    <property type="entry name" value="ABC_ATPase"/>
    <property type="match status" value="1"/>
</dbReference>
<dbReference type="InterPro" id="IPR027417">
    <property type="entry name" value="P-loop_NTPase"/>
</dbReference>
<dbReference type="Pfam" id="PF13671">
    <property type="entry name" value="AAA_33"/>
    <property type="match status" value="1"/>
</dbReference>
<dbReference type="InterPro" id="IPR003593">
    <property type="entry name" value="AAA+_ATPase"/>
</dbReference>
<feature type="domain" description="AAA+ ATPase" evidence="1">
    <location>
        <begin position="87"/>
        <end position="380"/>
    </location>
</feature>
<protein>
    <recommendedName>
        <fullName evidence="1">AAA+ ATPase domain-containing protein</fullName>
    </recommendedName>
</protein>
<sequence length="406" mass="46254">MDASHRLSEATFGHARSLWKRRSLDATELREDFERRAFIQHFLRNGVSDSRLNSKRLHIQLNEETVLQDVSFDARRLHSLARQLLSKLTVVLLRGPSGSGKSTFAAALAKICGDRCVVLSTDDFFTRSDGSYQFTPALLQTAHFWNRQRAKFYARQSRALIVIDNTNLALFEMVPYLEIADEFGYRLWVKEPPTSWRRDPDICSQKSRHGVSRVKTAQMVRKFRPCDERQLRNMYETRRHRPEKNCLRQDDLPRAPRSAAGTDEIGLPWHRQLVEHHLPRGGFRLQVSSSFLAAPVEEIRESERSYRDSVAKATVRENGLVGILEERRLVGAMFSSTTESTSEDSRRLVVSESECVSNFSASGVELERRVDEVVCLLSSLGGADDTKRNFGSSSASDWTAAGDDWE</sequence>
<evidence type="ECO:0000259" key="1">
    <source>
        <dbReference type="SMART" id="SM00382"/>
    </source>
</evidence>
<keyword evidence="3" id="KW-1185">Reference proteome</keyword>
<dbReference type="OrthoDB" id="3231855at2759"/>
<dbReference type="PANTHER" id="PTHR13308:SF40">
    <property type="entry name" value="NEDD4-BINDING PROTEIN 2-LIKE 1"/>
    <property type="match status" value="1"/>
</dbReference>
<dbReference type="InterPro" id="IPR026302">
    <property type="entry name" value="NEDD4-bd_p2"/>
</dbReference>
<dbReference type="AlphaFoldDB" id="A0A7R9BKC4"/>
<dbReference type="SMART" id="SM00382">
    <property type="entry name" value="AAA"/>
    <property type="match status" value="1"/>
</dbReference>
<organism evidence="2">
    <name type="scientific">Notodromas monacha</name>
    <dbReference type="NCBI Taxonomy" id="399045"/>
    <lineage>
        <taxon>Eukaryota</taxon>
        <taxon>Metazoa</taxon>
        <taxon>Ecdysozoa</taxon>
        <taxon>Arthropoda</taxon>
        <taxon>Crustacea</taxon>
        <taxon>Oligostraca</taxon>
        <taxon>Ostracoda</taxon>
        <taxon>Podocopa</taxon>
        <taxon>Podocopida</taxon>
        <taxon>Cypridocopina</taxon>
        <taxon>Cypridoidea</taxon>
        <taxon>Cyprididae</taxon>
        <taxon>Notodromas</taxon>
    </lineage>
</organism>
<evidence type="ECO:0000313" key="2">
    <source>
        <dbReference type="EMBL" id="CAD7276927.1"/>
    </source>
</evidence>
<dbReference type="PANTHER" id="PTHR13308">
    <property type="entry name" value="NEDD4-BINDING PROTEIN 2-LIKE 1"/>
    <property type="match status" value="1"/>
</dbReference>
<dbReference type="Proteomes" id="UP000678499">
    <property type="component" value="Unassembled WGS sequence"/>
</dbReference>
<proteinExistence type="predicted"/>
<dbReference type="Gene3D" id="3.40.50.300">
    <property type="entry name" value="P-loop containing nucleotide triphosphate hydrolases"/>
    <property type="match status" value="1"/>
</dbReference>
<accession>A0A7R9BKC4</accession>
<dbReference type="EMBL" id="OA882786">
    <property type="protein sequence ID" value="CAD7276927.1"/>
    <property type="molecule type" value="Genomic_DNA"/>
</dbReference>
<evidence type="ECO:0000313" key="3">
    <source>
        <dbReference type="Proteomes" id="UP000678499"/>
    </source>
</evidence>
<dbReference type="SUPFAM" id="SSF52540">
    <property type="entry name" value="P-loop containing nucleoside triphosphate hydrolases"/>
    <property type="match status" value="1"/>
</dbReference>